<proteinExistence type="predicted"/>
<dbReference type="HOGENOM" id="CLU_012923_5_0_1"/>
<evidence type="ECO:0000256" key="5">
    <source>
        <dbReference type="SAM" id="Phobius"/>
    </source>
</evidence>
<evidence type="ECO:0000256" key="2">
    <source>
        <dbReference type="ARBA" id="ARBA00022692"/>
    </source>
</evidence>
<keyword evidence="2 5" id="KW-0812">Transmembrane</keyword>
<dbReference type="AlphaFoldDB" id="A0A0C3QM61"/>
<dbReference type="Proteomes" id="UP000054248">
    <property type="component" value="Unassembled WGS sequence"/>
</dbReference>
<dbReference type="Pfam" id="PF03619">
    <property type="entry name" value="Solute_trans_a"/>
    <property type="match status" value="1"/>
</dbReference>
<organism evidence="6 7">
    <name type="scientific">Tulasnella calospora MUT 4182</name>
    <dbReference type="NCBI Taxonomy" id="1051891"/>
    <lineage>
        <taxon>Eukaryota</taxon>
        <taxon>Fungi</taxon>
        <taxon>Dikarya</taxon>
        <taxon>Basidiomycota</taxon>
        <taxon>Agaricomycotina</taxon>
        <taxon>Agaricomycetes</taxon>
        <taxon>Cantharellales</taxon>
        <taxon>Tulasnellaceae</taxon>
        <taxon>Tulasnella</taxon>
    </lineage>
</organism>
<dbReference type="InterPro" id="IPR005178">
    <property type="entry name" value="Ostalpha/TMEM184C"/>
</dbReference>
<keyword evidence="4 5" id="KW-0472">Membrane</keyword>
<evidence type="ECO:0008006" key="8">
    <source>
        <dbReference type="Google" id="ProtNLM"/>
    </source>
</evidence>
<gene>
    <name evidence="6" type="ORF">M407DRAFT_17257</name>
</gene>
<feature type="transmembrane region" description="Helical" evidence="5">
    <location>
        <begin position="245"/>
        <end position="265"/>
    </location>
</feature>
<dbReference type="OrthoDB" id="5348404at2759"/>
<dbReference type="STRING" id="1051891.A0A0C3QM61"/>
<dbReference type="SMART" id="SM01417">
    <property type="entry name" value="Solute_trans_a"/>
    <property type="match status" value="1"/>
</dbReference>
<evidence type="ECO:0000256" key="1">
    <source>
        <dbReference type="ARBA" id="ARBA00004141"/>
    </source>
</evidence>
<evidence type="ECO:0000313" key="7">
    <source>
        <dbReference type="Proteomes" id="UP000054248"/>
    </source>
</evidence>
<evidence type="ECO:0000313" key="6">
    <source>
        <dbReference type="EMBL" id="KIO34000.1"/>
    </source>
</evidence>
<keyword evidence="3 5" id="KW-1133">Transmembrane helix</keyword>
<feature type="transmembrane region" description="Helical" evidence="5">
    <location>
        <begin position="173"/>
        <end position="191"/>
    </location>
</feature>
<feature type="transmembrane region" description="Helical" evidence="5">
    <location>
        <begin position="73"/>
        <end position="95"/>
    </location>
</feature>
<dbReference type="EMBL" id="KN822945">
    <property type="protein sequence ID" value="KIO34000.1"/>
    <property type="molecule type" value="Genomic_DNA"/>
</dbReference>
<comment type="subcellular location">
    <subcellularLocation>
        <location evidence="1">Membrane</location>
        <topology evidence="1">Multi-pass membrane protein</topology>
    </subcellularLocation>
</comment>
<evidence type="ECO:0000256" key="3">
    <source>
        <dbReference type="ARBA" id="ARBA00022989"/>
    </source>
</evidence>
<evidence type="ECO:0000256" key="4">
    <source>
        <dbReference type="ARBA" id="ARBA00023136"/>
    </source>
</evidence>
<feature type="transmembrane region" description="Helical" evidence="5">
    <location>
        <begin position="38"/>
        <end position="58"/>
    </location>
</feature>
<protein>
    <recommendedName>
        <fullName evidence="8">DUF300-domain-containing protein</fullName>
    </recommendedName>
</protein>
<dbReference type="GO" id="GO:0016020">
    <property type="term" value="C:membrane"/>
    <property type="evidence" value="ECO:0007669"/>
    <property type="project" value="UniProtKB-SubCell"/>
</dbReference>
<dbReference type="PANTHER" id="PTHR23423">
    <property type="entry name" value="ORGANIC SOLUTE TRANSPORTER-RELATED"/>
    <property type="match status" value="1"/>
</dbReference>
<accession>A0A0C3QM61</accession>
<feature type="transmembrane region" description="Helical" evidence="5">
    <location>
        <begin position="203"/>
        <end position="224"/>
    </location>
</feature>
<sequence length="373" mass="43299">MSDQHESSSQAVCPEHHAALPEKPFISQGEIHFAAHHVGWIICGFFTLVSVGVSAWLINKHLLNYTNKGQQRFIVRCLFLVPIYSIISTLSYILYDSYASPLILVRDCYEAIVLHAFFYLLLEYISHDEEEQKEAFREIKLKKWMFPLGFIRKKPTGLYFLQIMKWGVLQYTVLRPACTLAALILNYIGWYCEASWSPIWGHIYLVTIISISVSVAMYCLLQLYMPISDLLKPHSPILKFLSVKAVVFLTFWQATFLAVLASFGVVKDTPYMTAEEINIGLGALLETFEMVIFAFLHLKAFTYLPYKPKPEDQPDFKPTSRLRSLGHVLDPRDMFRQIWKGCVYMWHRMRGYEPDTNERYVRYYTSYLSGSLD</sequence>
<reference evidence="6 7" key="1">
    <citation type="submission" date="2014-04" db="EMBL/GenBank/DDBJ databases">
        <authorList>
            <consortium name="DOE Joint Genome Institute"/>
            <person name="Kuo A."/>
            <person name="Girlanda M."/>
            <person name="Perotto S."/>
            <person name="Kohler A."/>
            <person name="Nagy L.G."/>
            <person name="Floudas D."/>
            <person name="Copeland A."/>
            <person name="Barry K.W."/>
            <person name="Cichocki N."/>
            <person name="Veneault-Fourrey C."/>
            <person name="LaButti K."/>
            <person name="Lindquist E.A."/>
            <person name="Lipzen A."/>
            <person name="Lundell T."/>
            <person name="Morin E."/>
            <person name="Murat C."/>
            <person name="Sun H."/>
            <person name="Tunlid A."/>
            <person name="Henrissat B."/>
            <person name="Grigoriev I.V."/>
            <person name="Hibbett D.S."/>
            <person name="Martin F."/>
            <person name="Nordberg H.P."/>
            <person name="Cantor M.N."/>
            <person name="Hua S.X."/>
        </authorList>
    </citation>
    <scope>NUCLEOTIDE SEQUENCE [LARGE SCALE GENOMIC DNA]</scope>
    <source>
        <strain evidence="6 7">MUT 4182</strain>
    </source>
</reference>
<name>A0A0C3QM61_9AGAM</name>
<keyword evidence="7" id="KW-1185">Reference proteome</keyword>
<reference evidence="7" key="2">
    <citation type="submission" date="2015-01" db="EMBL/GenBank/DDBJ databases">
        <title>Evolutionary Origins and Diversification of the Mycorrhizal Mutualists.</title>
        <authorList>
            <consortium name="DOE Joint Genome Institute"/>
            <consortium name="Mycorrhizal Genomics Consortium"/>
            <person name="Kohler A."/>
            <person name="Kuo A."/>
            <person name="Nagy L.G."/>
            <person name="Floudas D."/>
            <person name="Copeland A."/>
            <person name="Barry K.W."/>
            <person name="Cichocki N."/>
            <person name="Veneault-Fourrey C."/>
            <person name="LaButti K."/>
            <person name="Lindquist E.A."/>
            <person name="Lipzen A."/>
            <person name="Lundell T."/>
            <person name="Morin E."/>
            <person name="Murat C."/>
            <person name="Riley R."/>
            <person name="Ohm R."/>
            <person name="Sun H."/>
            <person name="Tunlid A."/>
            <person name="Henrissat B."/>
            <person name="Grigoriev I.V."/>
            <person name="Hibbett D.S."/>
            <person name="Martin F."/>
        </authorList>
    </citation>
    <scope>NUCLEOTIDE SEQUENCE [LARGE SCALE GENOMIC DNA]</scope>
    <source>
        <strain evidence="7">MUT 4182</strain>
    </source>
</reference>
<feature type="transmembrane region" description="Helical" evidence="5">
    <location>
        <begin position="277"/>
        <end position="298"/>
    </location>
</feature>